<accession>D2W6T5</accession>
<dbReference type="KEGG" id="ngr:NAEGRDRAFT_55032"/>
<dbReference type="Proteomes" id="UP000006671">
    <property type="component" value="Unassembled WGS sequence"/>
</dbReference>
<reference evidence="2 3" key="1">
    <citation type="journal article" date="2010" name="Cell">
        <title>The genome of Naegleria gruberi illuminates early eukaryotic versatility.</title>
        <authorList>
            <person name="Fritz-Laylin L.K."/>
            <person name="Prochnik S.E."/>
            <person name="Ginger M.L."/>
            <person name="Dacks J.B."/>
            <person name="Carpenter M.L."/>
            <person name="Field M.C."/>
            <person name="Kuo A."/>
            <person name="Paredez A."/>
            <person name="Chapman J."/>
            <person name="Pham J."/>
            <person name="Shu S."/>
            <person name="Neupane R."/>
            <person name="Cipriano M."/>
            <person name="Mancuso J."/>
            <person name="Tu H."/>
            <person name="Salamov A."/>
            <person name="Lindquist E."/>
            <person name="Shapiro H."/>
            <person name="Lucas S."/>
            <person name="Grigoriev I.V."/>
            <person name="Cande W.Z."/>
            <person name="Fulton C."/>
            <person name="Rokhsar D.S."/>
            <person name="Dawson S.C."/>
        </authorList>
    </citation>
    <scope>NUCLEOTIDE SEQUENCE [LARGE SCALE GENOMIC DNA]</scope>
    <source>
        <strain evidence="2 3">NEG-M</strain>
    </source>
</reference>
<dbReference type="InParanoid" id="D2W6T5"/>
<dbReference type="RefSeq" id="XP_002667961.1">
    <property type="nucleotide sequence ID" value="XM_002667915.1"/>
</dbReference>
<dbReference type="OrthoDB" id="447781at2759"/>
<organism evidence="3">
    <name type="scientific">Naegleria gruberi</name>
    <name type="common">Amoeba</name>
    <dbReference type="NCBI Taxonomy" id="5762"/>
    <lineage>
        <taxon>Eukaryota</taxon>
        <taxon>Discoba</taxon>
        <taxon>Heterolobosea</taxon>
        <taxon>Tetramitia</taxon>
        <taxon>Eutetramitia</taxon>
        <taxon>Vahlkampfiidae</taxon>
        <taxon>Naegleria</taxon>
    </lineage>
</organism>
<dbReference type="GeneID" id="8847798"/>
<proteinExistence type="predicted"/>
<sequence length="158" mass="18547">MTTHCTILLLDSNCSSRILREKYDLERKALKAIPFFSEIAQLFEFDPIMYGLALERMKLDNLFISECMRNNEEIMLKAIRLDFCRIYDASNELKKNREFVMKALRVNGRAFELMVNELRNDQELVRLAIENGCGDALEFANEDLRSDRELVLKLSEIR</sequence>
<dbReference type="AlphaFoldDB" id="D2W6T5"/>
<feature type="domain" description="DUF4116" evidence="1">
    <location>
        <begin position="71"/>
        <end position="112"/>
    </location>
</feature>
<dbReference type="VEuPathDB" id="AmoebaDB:NAEGRDRAFT_55032"/>
<keyword evidence="3" id="KW-1185">Reference proteome</keyword>
<evidence type="ECO:0000313" key="2">
    <source>
        <dbReference type="EMBL" id="EFC35217.1"/>
    </source>
</evidence>
<protein>
    <submittedName>
        <fullName evidence="2">Predicted protein</fullName>
    </submittedName>
</protein>
<dbReference type="InterPro" id="IPR025197">
    <property type="entry name" value="DUF4116"/>
</dbReference>
<evidence type="ECO:0000313" key="3">
    <source>
        <dbReference type="Proteomes" id="UP000006671"/>
    </source>
</evidence>
<name>D2W6T5_NAEGR</name>
<gene>
    <name evidence="2" type="ORF">NAEGRDRAFT_55032</name>
</gene>
<dbReference type="Pfam" id="PF13475">
    <property type="entry name" value="DUF4116"/>
    <property type="match status" value="1"/>
</dbReference>
<evidence type="ECO:0000259" key="1">
    <source>
        <dbReference type="Pfam" id="PF13475"/>
    </source>
</evidence>
<dbReference type="EMBL" id="GG739559">
    <property type="protein sequence ID" value="EFC35217.1"/>
    <property type="molecule type" value="Genomic_DNA"/>
</dbReference>